<dbReference type="PANTHER" id="PTHR36924:SF1">
    <property type="entry name" value="ANTITOXIN HIGA-1"/>
    <property type="match status" value="1"/>
</dbReference>
<dbReference type="AlphaFoldDB" id="A0A1J5S3H8"/>
<name>A0A1J5S3H8_9ZZZZ</name>
<proteinExistence type="predicted"/>
<accession>A0A1J5S3H8</accession>
<dbReference type="SUPFAM" id="SSF47413">
    <property type="entry name" value="lambda repressor-like DNA-binding domains"/>
    <property type="match status" value="1"/>
</dbReference>
<sequence length="109" mass="12438">MSQELKANAGKSPRFFWAAPRTPVHPGHFLDTRYLQPGHISQEALAAALGISRRRVNELVRGKRVITPDTAVRLALHFGTDVAFWLDLQFAWDLHQAQQMYYKQVKTVP</sequence>
<dbReference type="EMBL" id="MLJW01000151">
    <property type="protein sequence ID" value="OIQ96299.1"/>
    <property type="molecule type" value="Genomic_DNA"/>
</dbReference>
<evidence type="ECO:0000313" key="3">
    <source>
        <dbReference type="EMBL" id="OIQ96299.1"/>
    </source>
</evidence>
<evidence type="ECO:0000256" key="1">
    <source>
        <dbReference type="ARBA" id="ARBA00023125"/>
    </source>
</evidence>
<dbReference type="PROSITE" id="PS50943">
    <property type="entry name" value="HTH_CROC1"/>
    <property type="match status" value="1"/>
</dbReference>
<dbReference type="InterPro" id="IPR013430">
    <property type="entry name" value="Toxin_antidote_HigA"/>
</dbReference>
<reference evidence="3" key="1">
    <citation type="submission" date="2016-10" db="EMBL/GenBank/DDBJ databases">
        <title>Sequence of Gallionella enrichment culture.</title>
        <authorList>
            <person name="Poehlein A."/>
            <person name="Muehling M."/>
            <person name="Daniel R."/>
        </authorList>
    </citation>
    <scope>NUCLEOTIDE SEQUENCE</scope>
</reference>
<dbReference type="PANTHER" id="PTHR36924">
    <property type="entry name" value="ANTITOXIN HIGA-1"/>
    <property type="match status" value="1"/>
</dbReference>
<dbReference type="InterPro" id="IPR010982">
    <property type="entry name" value="Lambda_DNA-bd_dom_sf"/>
</dbReference>
<organism evidence="3">
    <name type="scientific">mine drainage metagenome</name>
    <dbReference type="NCBI Taxonomy" id="410659"/>
    <lineage>
        <taxon>unclassified sequences</taxon>
        <taxon>metagenomes</taxon>
        <taxon>ecological metagenomes</taxon>
    </lineage>
</organism>
<dbReference type="CDD" id="cd00093">
    <property type="entry name" value="HTH_XRE"/>
    <property type="match status" value="1"/>
</dbReference>
<dbReference type="GO" id="GO:0003677">
    <property type="term" value="F:DNA binding"/>
    <property type="evidence" value="ECO:0007669"/>
    <property type="project" value="UniProtKB-KW"/>
</dbReference>
<dbReference type="SMART" id="SM00530">
    <property type="entry name" value="HTH_XRE"/>
    <property type="match status" value="1"/>
</dbReference>
<dbReference type="Gene3D" id="1.10.260.40">
    <property type="entry name" value="lambda repressor-like DNA-binding domains"/>
    <property type="match status" value="1"/>
</dbReference>
<comment type="caution">
    <text evidence="3">The sequence shown here is derived from an EMBL/GenBank/DDBJ whole genome shotgun (WGS) entry which is preliminary data.</text>
</comment>
<keyword evidence="1" id="KW-0238">DNA-binding</keyword>
<evidence type="ECO:0000259" key="2">
    <source>
        <dbReference type="PROSITE" id="PS50943"/>
    </source>
</evidence>
<dbReference type="Pfam" id="PF01381">
    <property type="entry name" value="HTH_3"/>
    <property type="match status" value="1"/>
</dbReference>
<dbReference type="InterPro" id="IPR001387">
    <property type="entry name" value="Cro/C1-type_HTH"/>
</dbReference>
<feature type="domain" description="HTH cro/C1-type" evidence="2">
    <location>
        <begin position="40"/>
        <end position="85"/>
    </location>
</feature>
<protein>
    <submittedName>
        <fullName evidence="3">Antitoxin HigA-1</fullName>
    </submittedName>
</protein>
<dbReference type="NCBIfam" id="TIGR02607">
    <property type="entry name" value="antidote_HigA"/>
    <property type="match status" value="1"/>
</dbReference>
<gene>
    <name evidence="3" type="primary">higA-1_2</name>
    <name evidence="3" type="ORF">GALL_216980</name>
</gene>